<organism evidence="4 5">
    <name type="scientific">Crenothrix polyspora</name>
    <dbReference type="NCBI Taxonomy" id="360316"/>
    <lineage>
        <taxon>Bacteria</taxon>
        <taxon>Pseudomonadati</taxon>
        <taxon>Pseudomonadota</taxon>
        <taxon>Gammaproteobacteria</taxon>
        <taxon>Methylococcales</taxon>
        <taxon>Crenotrichaceae</taxon>
        <taxon>Crenothrix</taxon>
    </lineage>
</organism>
<evidence type="ECO:0000256" key="1">
    <source>
        <dbReference type="ARBA" id="ARBA00023002"/>
    </source>
</evidence>
<accession>A0A1R4HCY0</accession>
<dbReference type="EC" id="1.4.1.2" evidence="4"/>
<dbReference type="InterPro" id="IPR028971">
    <property type="entry name" value="NAD-GDH_cat"/>
</dbReference>
<dbReference type="EMBL" id="FUKI01000126">
    <property type="protein sequence ID" value="SJM94105.1"/>
    <property type="molecule type" value="Genomic_DNA"/>
</dbReference>
<reference evidence="5" key="1">
    <citation type="submission" date="2017-02" db="EMBL/GenBank/DDBJ databases">
        <authorList>
            <person name="Daims H."/>
        </authorList>
    </citation>
    <scope>NUCLEOTIDE SEQUENCE [LARGE SCALE GENOMIC DNA]</scope>
</reference>
<dbReference type="InterPro" id="IPR049056">
    <property type="entry name" value="NAD_Glu_DH_HM3"/>
</dbReference>
<dbReference type="RefSeq" id="WP_087144147.1">
    <property type="nucleotide sequence ID" value="NZ_FUKI01000126.1"/>
</dbReference>
<evidence type="ECO:0000259" key="3">
    <source>
        <dbReference type="Pfam" id="PF21074"/>
    </source>
</evidence>
<gene>
    <name evidence="4" type="primary">gdhB</name>
    <name evidence="4" type="ORF">CRENPOLYSF1_50124</name>
</gene>
<dbReference type="PANTHER" id="PTHR43403:SF1">
    <property type="entry name" value="NAD-SPECIFIC GLUTAMATE DEHYDROGENASE"/>
    <property type="match status" value="1"/>
</dbReference>
<feature type="domain" description="NAD-glutamate dehydrogenase catalytic" evidence="2">
    <location>
        <begin position="249"/>
        <end position="737"/>
    </location>
</feature>
<dbReference type="PANTHER" id="PTHR43403">
    <property type="entry name" value="NAD-SPECIFIC GLUTAMATE DEHYDROGENASE"/>
    <property type="match status" value="1"/>
</dbReference>
<dbReference type="SUPFAM" id="SSF53223">
    <property type="entry name" value="Aminoacid dehydrogenase-like, N-terminal domain"/>
    <property type="match status" value="1"/>
</dbReference>
<dbReference type="InterPro" id="IPR036291">
    <property type="entry name" value="NAD(P)-bd_dom_sf"/>
</dbReference>
<dbReference type="GO" id="GO:0004352">
    <property type="term" value="F:glutamate dehydrogenase (NAD+) activity"/>
    <property type="evidence" value="ECO:0007669"/>
    <property type="project" value="UniProtKB-EC"/>
</dbReference>
<dbReference type="InterPro" id="IPR048381">
    <property type="entry name" value="GDH_C"/>
</dbReference>
<keyword evidence="1 4" id="KW-0560">Oxidoreductase</keyword>
<dbReference type="Pfam" id="PF21074">
    <property type="entry name" value="GDH_C"/>
    <property type="match status" value="1"/>
</dbReference>
<evidence type="ECO:0000259" key="2">
    <source>
        <dbReference type="Pfam" id="PF05088"/>
    </source>
</evidence>
<dbReference type="OrthoDB" id="9758052at2"/>
<dbReference type="GO" id="GO:0006538">
    <property type="term" value="P:L-glutamate catabolic process"/>
    <property type="evidence" value="ECO:0007669"/>
    <property type="project" value="InterPro"/>
</dbReference>
<keyword evidence="5" id="KW-1185">Reference proteome</keyword>
<protein>
    <submittedName>
        <fullName evidence="4">NAD-specific glutamate dehydrogenase GdhB</fullName>
        <ecNumber evidence="4">1.4.1.2</ecNumber>
    </submittedName>
</protein>
<dbReference type="Pfam" id="PF05088">
    <property type="entry name" value="Bac_GDH_CD"/>
    <property type="match status" value="1"/>
</dbReference>
<dbReference type="InterPro" id="IPR007780">
    <property type="entry name" value="NAD_Glu_DH_bac"/>
</dbReference>
<evidence type="ECO:0000313" key="4">
    <source>
        <dbReference type="EMBL" id="SJM94105.1"/>
    </source>
</evidence>
<name>A0A1R4HCY0_9GAMM</name>
<dbReference type="AlphaFoldDB" id="A0A1R4HCY0"/>
<feature type="domain" description="NAD-specific glutamate dehydrogenase C-terminal" evidence="3">
    <location>
        <begin position="781"/>
        <end position="1095"/>
    </location>
</feature>
<proteinExistence type="predicted"/>
<dbReference type="InterPro" id="IPR046346">
    <property type="entry name" value="Aminoacid_DH-like_N_sf"/>
</dbReference>
<evidence type="ECO:0000313" key="5">
    <source>
        <dbReference type="Proteomes" id="UP000195667"/>
    </source>
</evidence>
<dbReference type="Gene3D" id="3.40.50.720">
    <property type="entry name" value="NAD(P)-binding Rossmann-like Domain"/>
    <property type="match status" value="1"/>
</dbReference>
<dbReference type="GO" id="GO:0004069">
    <property type="term" value="F:L-aspartate:2-oxoglutarate aminotransferase activity"/>
    <property type="evidence" value="ECO:0007669"/>
    <property type="project" value="InterPro"/>
</dbReference>
<sequence>MNPDEPEHNFPTAWHDKLQAFAIRVLGVQTARLLWQKYQPLLSADYQSLISPRYALNDILQLERLISTKQQAISLLKPYPHYPHYRLHFYSQQARYLDEFIPVLENMGLRVMDQVQFSFNVDGVSVSLKSFTIKSAHLPSHPLNLIKNHLLTAIERVMQGQVENDALNKLCVLAGLNWQACDLLRAYRNYYLQLGYRTTRASVHHALLNNPDVALALYQYFDARFKPDPDWQDPVFREEQVLFPLRLRILDNLASVADINDDRILRTLFNLIDATVRCNFHQRCTADDYFIAFKINSLGVIDMPTPKPYCEIYVHAIDMEGIHLRGGKIARGGIRWSDRLDDFRTEILDLMQTQINKNALIIPTGAKGGFVVKDNTSRQDFKAAGKKAYSRLIRGMLDLTDNFIDNNHINPKDLVIYDDPDPYLVVAADKGTAQFSDSANAIAAEYGFWLGDAFASGGSYGYDHKALGITARGAWVCIQRHFRELGKDIQRHPFTVIGIGSMDGDVFGNGMLLSPCIRLLAAFSGQHIFIDPTPPQSDAAFKERQRLFELAGSNWDDYDRSLISKGGGVYLRSAKDIPVSDELKRWLGIRYKSIDGEALIRALLVTPVELLWLGGIGTYVKASTEKHEEVGDRGNDTVRVNASELGATVVGEGANLGFTQQARIEYSLRGGRINTDAVDNSAGVDTSDHEVNLKILLNSLQKKQRVADYHTLFTDMTDAVCQLVLADNVAQSLCLSLEQLRCAENPALFLQLAEHLEAAGVLDRAVQCFASNKDILTRPGQVISRPELADLMAASKMYLAQQLQDQADLLQDDCYERYCQAYFPVQLRTGFKAYLSGHALATEIKATVISNLIINQAGCGFLGLIFDTDGNIITAIDCYLAFDQILQADALRQAIAELDNQIPAAQQYQLLNQLEHRLISFCRWALLHGREIRPDASTINVYSAYLNAYKTYINQHRSEQEQAQHQHPLAQLPAALAQKWGVIDAIHNFPYWVSLTEETQQDFTLILALLDEVTHRLAVNDIQQQIAAIALRDNWESLVVHDLQEDMQHYIGQIVKKILASSLKTCGDYFTLPEVQQRLTSYQQVYLDIQQTAPRVLLPYVVLVRAMAHVLGKK</sequence>
<dbReference type="Pfam" id="PF21078">
    <property type="entry name" value="GDH_HM3"/>
    <property type="match status" value="1"/>
</dbReference>
<dbReference type="Proteomes" id="UP000195667">
    <property type="component" value="Unassembled WGS sequence"/>
</dbReference>
<dbReference type="SUPFAM" id="SSF51735">
    <property type="entry name" value="NAD(P)-binding Rossmann-fold domains"/>
    <property type="match status" value="1"/>
</dbReference>